<dbReference type="EMBL" id="CAESAK010000053">
    <property type="protein sequence ID" value="CAB4335678.1"/>
    <property type="molecule type" value="Genomic_DNA"/>
</dbReference>
<name>A0A6J5Z2W7_9ZZZZ</name>
<keyword evidence="1" id="KW-0472">Membrane</keyword>
<dbReference type="AlphaFoldDB" id="A0A6J5Z2W7"/>
<proteinExistence type="predicted"/>
<organism evidence="2">
    <name type="scientific">freshwater metagenome</name>
    <dbReference type="NCBI Taxonomy" id="449393"/>
    <lineage>
        <taxon>unclassified sequences</taxon>
        <taxon>metagenomes</taxon>
        <taxon>ecological metagenomes</taxon>
    </lineage>
</organism>
<keyword evidence="1" id="KW-1133">Transmembrane helix</keyword>
<evidence type="ECO:0000313" key="2">
    <source>
        <dbReference type="EMBL" id="CAB4335678.1"/>
    </source>
</evidence>
<feature type="transmembrane region" description="Helical" evidence="1">
    <location>
        <begin position="20"/>
        <end position="36"/>
    </location>
</feature>
<sequence length="117" mass="12863">MKVNANWSLLGTFDRQARNSFFGMALSVFIAAETFGSHGHKYKTLMCALVLTSAVVILARALKAKSFLGIATTAFSLIWIIPLFNSSFFYTLDLWFMLAHSVLALAVAVGAFTYLKS</sequence>
<feature type="transmembrane region" description="Helical" evidence="1">
    <location>
        <begin position="42"/>
        <end position="59"/>
    </location>
</feature>
<keyword evidence="1" id="KW-0812">Transmembrane</keyword>
<feature type="transmembrane region" description="Helical" evidence="1">
    <location>
        <begin position="94"/>
        <end position="115"/>
    </location>
</feature>
<gene>
    <name evidence="2" type="ORF">UFOPK3775_00530</name>
</gene>
<accession>A0A6J5Z2W7</accession>
<reference evidence="2" key="1">
    <citation type="submission" date="2020-05" db="EMBL/GenBank/DDBJ databases">
        <authorList>
            <person name="Chiriac C."/>
            <person name="Salcher M."/>
            <person name="Ghai R."/>
            <person name="Kavagutti S V."/>
        </authorList>
    </citation>
    <scope>NUCLEOTIDE SEQUENCE</scope>
</reference>
<feature type="transmembrane region" description="Helical" evidence="1">
    <location>
        <begin position="66"/>
        <end position="88"/>
    </location>
</feature>
<evidence type="ECO:0000256" key="1">
    <source>
        <dbReference type="SAM" id="Phobius"/>
    </source>
</evidence>
<protein>
    <submittedName>
        <fullName evidence="2">Unannotated protein</fullName>
    </submittedName>
</protein>